<feature type="compositionally biased region" description="Basic residues" evidence="1">
    <location>
        <begin position="1"/>
        <end position="15"/>
    </location>
</feature>
<dbReference type="RefSeq" id="WP_178365810.1">
    <property type="nucleotide sequence ID" value="NZ_JACADJ010000010.1"/>
</dbReference>
<organism evidence="3 4">
    <name type="scientific">Desulfobacter latus</name>
    <dbReference type="NCBI Taxonomy" id="2292"/>
    <lineage>
        <taxon>Bacteria</taxon>
        <taxon>Pseudomonadati</taxon>
        <taxon>Thermodesulfobacteriota</taxon>
        <taxon>Desulfobacteria</taxon>
        <taxon>Desulfobacterales</taxon>
        <taxon>Desulfobacteraceae</taxon>
        <taxon>Desulfobacter</taxon>
    </lineage>
</organism>
<dbReference type="InterPro" id="IPR036063">
    <property type="entry name" value="Smr_dom_sf"/>
</dbReference>
<feature type="region of interest" description="Disordered" evidence="1">
    <location>
        <begin position="40"/>
        <end position="60"/>
    </location>
</feature>
<protein>
    <submittedName>
        <fullName evidence="3">Smr/MutS family protein</fullName>
    </submittedName>
</protein>
<feature type="compositionally biased region" description="Basic and acidic residues" evidence="1">
    <location>
        <begin position="40"/>
        <end position="52"/>
    </location>
</feature>
<dbReference type="SMART" id="SM00463">
    <property type="entry name" value="SMR"/>
    <property type="match status" value="1"/>
</dbReference>
<evidence type="ECO:0000256" key="1">
    <source>
        <dbReference type="SAM" id="MobiDB-lite"/>
    </source>
</evidence>
<comment type="caution">
    <text evidence="3">The sequence shown here is derived from an EMBL/GenBank/DDBJ whole genome shotgun (WGS) entry which is preliminary data.</text>
</comment>
<evidence type="ECO:0000259" key="2">
    <source>
        <dbReference type="PROSITE" id="PS50828"/>
    </source>
</evidence>
<dbReference type="PROSITE" id="PS50828">
    <property type="entry name" value="SMR"/>
    <property type="match status" value="1"/>
</dbReference>
<feature type="region of interest" description="Disordered" evidence="1">
    <location>
        <begin position="1"/>
        <end position="21"/>
    </location>
</feature>
<evidence type="ECO:0000313" key="3">
    <source>
        <dbReference type="EMBL" id="NWH04357.1"/>
    </source>
</evidence>
<evidence type="ECO:0000313" key="4">
    <source>
        <dbReference type="Proteomes" id="UP000553343"/>
    </source>
</evidence>
<dbReference type="Gene3D" id="3.30.1370.110">
    <property type="match status" value="1"/>
</dbReference>
<dbReference type="AlphaFoldDB" id="A0A850T809"/>
<dbReference type="Pfam" id="PF01713">
    <property type="entry name" value="Smr"/>
    <property type="match status" value="1"/>
</dbReference>
<dbReference type="EMBL" id="JACADJ010000010">
    <property type="protein sequence ID" value="NWH04357.1"/>
    <property type="molecule type" value="Genomic_DNA"/>
</dbReference>
<dbReference type="Proteomes" id="UP000553343">
    <property type="component" value="Unassembled WGS sequence"/>
</dbReference>
<name>A0A850T809_9BACT</name>
<dbReference type="InterPro" id="IPR002625">
    <property type="entry name" value="Smr_dom"/>
</dbReference>
<accession>A0A850T809</accession>
<proteinExistence type="predicted"/>
<reference evidence="3 4" key="1">
    <citation type="submission" date="2020-06" db="EMBL/GenBank/DDBJ databases">
        <title>High-quality draft genome of sulfate reducer Desulfobacter latus type strain AcrS2 isolated from marine sediment.</title>
        <authorList>
            <person name="Hoppe M."/>
            <person name="Larsen C.K."/>
            <person name="Marshall I.P.G."/>
            <person name="Schramm A."/>
            <person name="Marietou A.G."/>
        </authorList>
    </citation>
    <scope>NUCLEOTIDE SEQUENCE [LARGE SCALE GENOMIC DNA]</scope>
    <source>
        <strain evidence="3 4">AcRS2</strain>
    </source>
</reference>
<dbReference type="SUPFAM" id="SSF160443">
    <property type="entry name" value="SMR domain-like"/>
    <property type="match status" value="1"/>
</dbReference>
<keyword evidence="4" id="KW-1185">Reference proteome</keyword>
<gene>
    <name evidence="3" type="ORF">HXW94_05035</name>
</gene>
<feature type="domain" description="Smr" evidence="2">
    <location>
        <begin position="137"/>
        <end position="220"/>
    </location>
</feature>
<sequence length="224" mass="25700">MPKKNTRKNKQKLKRKNDLPKLASDKDFLDAFLMDGKEAVKEKQENLKKPVEPRPNLNKHGLPFLDDYETWMNKNTDSHTLSADKTAEQEAAVSESEMAFSTLLEASWKQNRPPRHVPKPMPLKRRLKRYPPPEADLDLHGFTAIGARIKTQTFISRAHVQGFFTLRIIVGKGLHSEDGPVLPHVVEDLIKEMKNDNLVLSYKWEGGKRSKFGALLVYLKQFTD</sequence>